<reference evidence="1" key="1">
    <citation type="submission" date="2024-12" db="EMBL/GenBank/DDBJ databases">
        <title>Comparative genomics and development of molecular markers within Purpureocillium lilacinum and among Purpureocillium species.</title>
        <authorList>
            <person name="Yeh Z.-Y."/>
            <person name="Ni N.-T."/>
            <person name="Lo P.-H."/>
            <person name="Mushyakhwo K."/>
            <person name="Lin C.-F."/>
            <person name="Nai Y.-S."/>
        </authorList>
    </citation>
    <scope>NUCLEOTIDE SEQUENCE</scope>
    <source>
        <strain evidence="1">NCHU-NPUST-175</strain>
    </source>
</reference>
<sequence length="534" mass="57612">MIWRHPVAGVPGPYSLTLPRRRIVSIASRRSSLFAPTDTLPRRLGLHPQRGLLSVLVLPPFLEHQPNPAEFPCAAVWRFRTCVLPARGRQGPSTRKRAAGARERDRASRSCCAAAWAVSGSNFWPGLRPSGDALVPPSSWTMAPALQPPCRPFHAALGAWCTRKKGQARFPPMIQCQPTSGACWSAESLEHDMAPGTLSGFAALRCHGVHNGVRQPAPTTPMHISAVPVMSQPETRQEIAPGSSSSSESNLTKSAAELPDADVSRANDHACRGSKRNWDKKQPSVRQNESGPPLGFATLSRLRQNAMATSNQIRRPRHESLQRTDMVVLVTAQPTDPEALWSWSALSISQGPAMIREEVETPRRAGDAGPPPRPATATQESHIPFFFAEPVVASFHWAARPARHPRESRLAPQVVAAPPTNRPGTLPWLRDGDTPFPDWSPGKESEEGSAVPTPKYSSHAGCAATARLPPSSSPAGHLVQANALIRAMHRPFIDARQTRRTRLGTESAPVIQSTRAPNAPSTATKVLGGFVGGG</sequence>
<comment type="caution">
    <text evidence="1">The sequence shown here is derived from an EMBL/GenBank/DDBJ whole genome shotgun (WGS) entry which is preliminary data.</text>
</comment>
<evidence type="ECO:0000313" key="2">
    <source>
        <dbReference type="Proteomes" id="UP001638806"/>
    </source>
</evidence>
<dbReference type="Proteomes" id="UP001638806">
    <property type="component" value="Unassembled WGS sequence"/>
</dbReference>
<proteinExistence type="predicted"/>
<accession>A0ACC4DCZ2</accession>
<protein>
    <submittedName>
        <fullName evidence="1">Uncharacterized protein</fullName>
    </submittedName>
</protein>
<name>A0ACC4DCZ2_PURLI</name>
<dbReference type="EMBL" id="JBGNUJ010000011">
    <property type="protein sequence ID" value="KAL3953702.1"/>
    <property type="molecule type" value="Genomic_DNA"/>
</dbReference>
<gene>
    <name evidence="1" type="ORF">ACCO45_011658</name>
</gene>
<keyword evidence="2" id="KW-1185">Reference proteome</keyword>
<evidence type="ECO:0000313" key="1">
    <source>
        <dbReference type="EMBL" id="KAL3953702.1"/>
    </source>
</evidence>
<organism evidence="1 2">
    <name type="scientific">Purpureocillium lilacinum</name>
    <name type="common">Paecilomyces lilacinus</name>
    <dbReference type="NCBI Taxonomy" id="33203"/>
    <lineage>
        <taxon>Eukaryota</taxon>
        <taxon>Fungi</taxon>
        <taxon>Dikarya</taxon>
        <taxon>Ascomycota</taxon>
        <taxon>Pezizomycotina</taxon>
        <taxon>Sordariomycetes</taxon>
        <taxon>Hypocreomycetidae</taxon>
        <taxon>Hypocreales</taxon>
        <taxon>Ophiocordycipitaceae</taxon>
        <taxon>Purpureocillium</taxon>
    </lineage>
</organism>